<feature type="region of interest" description="Disordered" evidence="1">
    <location>
        <begin position="57"/>
        <end position="110"/>
    </location>
</feature>
<accession>A0A2W1C3Q5</accession>
<reference evidence="2 3" key="1">
    <citation type="journal article" date="2017" name="BMC Biol.">
        <title>Genomic innovations, transcriptional plasticity and gene loss underlying the evolution and divergence of two highly polyphagous and invasive Helicoverpa pest species.</title>
        <authorList>
            <person name="Pearce S.L."/>
            <person name="Clarke D.F."/>
            <person name="East P.D."/>
            <person name="Elfekih S."/>
            <person name="Gordon K.H."/>
            <person name="Jermiin L.S."/>
            <person name="McGaughran A."/>
            <person name="Oakeshott J.G."/>
            <person name="Papanikolaou A."/>
            <person name="Perera O.P."/>
            <person name="Rane R.V."/>
            <person name="Richards S."/>
            <person name="Tay W.T."/>
            <person name="Walsh T.K."/>
            <person name="Anderson A."/>
            <person name="Anderson C.J."/>
            <person name="Asgari S."/>
            <person name="Board P.G."/>
            <person name="Bretschneider A."/>
            <person name="Campbell P.M."/>
            <person name="Chertemps T."/>
            <person name="Christeller J.T."/>
            <person name="Coppin C.W."/>
            <person name="Downes S.J."/>
            <person name="Duan G."/>
            <person name="Farnsworth C.A."/>
            <person name="Good R.T."/>
            <person name="Han L.B."/>
            <person name="Han Y.C."/>
            <person name="Hatje K."/>
            <person name="Horne I."/>
            <person name="Huang Y.P."/>
            <person name="Hughes D.S."/>
            <person name="Jacquin-Joly E."/>
            <person name="James W."/>
            <person name="Jhangiani S."/>
            <person name="Kollmar M."/>
            <person name="Kuwar S.S."/>
            <person name="Li S."/>
            <person name="Liu N.Y."/>
            <person name="Maibeche M.T."/>
            <person name="Miller J.R."/>
            <person name="Montagne N."/>
            <person name="Perry T."/>
            <person name="Qu J."/>
            <person name="Song S.V."/>
            <person name="Sutton G.G."/>
            <person name="Vogel H."/>
            <person name="Walenz B.P."/>
            <person name="Xu W."/>
            <person name="Zhang H.J."/>
            <person name="Zou Z."/>
            <person name="Batterham P."/>
            <person name="Edwards O.R."/>
            <person name="Feyereisen R."/>
            <person name="Gibbs R.A."/>
            <person name="Heckel D.G."/>
            <person name="McGrath A."/>
            <person name="Robin C."/>
            <person name="Scherer S.E."/>
            <person name="Worley K.C."/>
            <person name="Wu Y.D."/>
        </authorList>
    </citation>
    <scope>NUCLEOTIDE SEQUENCE [LARGE SCALE GENOMIC DNA]</scope>
    <source>
        <strain evidence="2">Harm_GR_Male_#8</strain>
        <tissue evidence="2">Whole organism</tissue>
    </source>
</reference>
<dbReference type="AlphaFoldDB" id="A0A2W1C3Q5"/>
<protein>
    <submittedName>
        <fullName evidence="2">Uncharacterized protein</fullName>
    </submittedName>
</protein>
<dbReference type="EMBL" id="KZ149895">
    <property type="protein sequence ID" value="PZC78793.1"/>
    <property type="molecule type" value="Genomic_DNA"/>
</dbReference>
<evidence type="ECO:0000313" key="3">
    <source>
        <dbReference type="Proteomes" id="UP000249218"/>
    </source>
</evidence>
<dbReference type="Proteomes" id="UP000249218">
    <property type="component" value="Unassembled WGS sequence"/>
</dbReference>
<name>A0A2W1C3Q5_HELAM</name>
<evidence type="ECO:0000256" key="1">
    <source>
        <dbReference type="SAM" id="MobiDB-lite"/>
    </source>
</evidence>
<organism evidence="2 3">
    <name type="scientific">Helicoverpa armigera</name>
    <name type="common">Cotton bollworm</name>
    <name type="synonym">Heliothis armigera</name>
    <dbReference type="NCBI Taxonomy" id="29058"/>
    <lineage>
        <taxon>Eukaryota</taxon>
        <taxon>Metazoa</taxon>
        <taxon>Ecdysozoa</taxon>
        <taxon>Arthropoda</taxon>
        <taxon>Hexapoda</taxon>
        <taxon>Insecta</taxon>
        <taxon>Pterygota</taxon>
        <taxon>Neoptera</taxon>
        <taxon>Endopterygota</taxon>
        <taxon>Lepidoptera</taxon>
        <taxon>Glossata</taxon>
        <taxon>Ditrysia</taxon>
        <taxon>Noctuoidea</taxon>
        <taxon>Noctuidae</taxon>
        <taxon>Heliothinae</taxon>
        <taxon>Helicoverpa</taxon>
    </lineage>
</organism>
<gene>
    <name evidence="2" type="primary">HaOG217119</name>
    <name evidence="2" type="ORF">B5X24_HaOG217119</name>
</gene>
<evidence type="ECO:0000313" key="2">
    <source>
        <dbReference type="EMBL" id="PZC78793.1"/>
    </source>
</evidence>
<sequence>MFGENRFSPLTVVRVRMGKKDRMSANIGLLGSQRDNSVSDSGCVGCRPASAPCRGSACGNRSHHRANNNTQINEPTVPAHPSGSCGNHAINNIIRKSPSKSKQTVLECDV</sequence>
<proteinExistence type="predicted"/>
<keyword evidence="3" id="KW-1185">Reference proteome</keyword>